<dbReference type="Pfam" id="PF13577">
    <property type="entry name" value="SnoaL_4"/>
    <property type="match status" value="1"/>
</dbReference>
<dbReference type="Gene3D" id="3.10.450.50">
    <property type="match status" value="1"/>
</dbReference>
<dbReference type="InterPro" id="IPR032710">
    <property type="entry name" value="NTF2-like_dom_sf"/>
</dbReference>
<keyword evidence="3" id="KW-1185">Reference proteome</keyword>
<dbReference type="InterPro" id="IPR037401">
    <property type="entry name" value="SnoaL-like"/>
</dbReference>
<organism evidence="2 3">
    <name type="scientific">Amycolatopsis viridis</name>
    <dbReference type="NCBI Taxonomy" id="185678"/>
    <lineage>
        <taxon>Bacteria</taxon>
        <taxon>Bacillati</taxon>
        <taxon>Actinomycetota</taxon>
        <taxon>Actinomycetes</taxon>
        <taxon>Pseudonocardiales</taxon>
        <taxon>Pseudonocardiaceae</taxon>
        <taxon>Amycolatopsis</taxon>
    </lineage>
</organism>
<name>A0ABX0T2V9_9PSEU</name>
<protein>
    <recommendedName>
        <fullName evidence="1">SnoaL-like domain-containing protein</fullName>
    </recommendedName>
</protein>
<accession>A0ABX0T2V9</accession>
<evidence type="ECO:0000313" key="2">
    <source>
        <dbReference type="EMBL" id="NIH81890.1"/>
    </source>
</evidence>
<dbReference type="EMBL" id="JAANOU010000001">
    <property type="protein sequence ID" value="NIH81890.1"/>
    <property type="molecule type" value="Genomic_DNA"/>
</dbReference>
<feature type="domain" description="SnoaL-like" evidence="1">
    <location>
        <begin position="9"/>
        <end position="140"/>
    </location>
</feature>
<evidence type="ECO:0000259" key="1">
    <source>
        <dbReference type="Pfam" id="PF13577"/>
    </source>
</evidence>
<dbReference type="Proteomes" id="UP000754495">
    <property type="component" value="Unassembled WGS sequence"/>
</dbReference>
<evidence type="ECO:0000313" key="3">
    <source>
        <dbReference type="Proteomes" id="UP000754495"/>
    </source>
</evidence>
<gene>
    <name evidence="2" type="ORF">FHX46_004420</name>
</gene>
<sequence>MNDLLARLQRLEDLEAIRQLKSDYARTCDLGADPDALMALFAPDGDVVWRSNVFGEHHGHDAIHQWFSGVAGMMPWAAHFMVNPVIEVAASGDTATGRWDLLEFATMARADGSGEFEPVLMTGWYNDEFRKIDGRWYFTAINIDMQQMSSWDKGWVREPHRGGDPMAVAAGRALR</sequence>
<dbReference type="SUPFAM" id="SSF54427">
    <property type="entry name" value="NTF2-like"/>
    <property type="match status" value="1"/>
</dbReference>
<dbReference type="RefSeq" id="WP_167118347.1">
    <property type="nucleotide sequence ID" value="NZ_JAANOU010000001.1"/>
</dbReference>
<proteinExistence type="predicted"/>
<reference evidence="2 3" key="1">
    <citation type="submission" date="2020-03" db="EMBL/GenBank/DDBJ databases">
        <title>Sequencing the genomes of 1000 actinobacteria strains.</title>
        <authorList>
            <person name="Klenk H.-P."/>
        </authorList>
    </citation>
    <scope>NUCLEOTIDE SEQUENCE [LARGE SCALE GENOMIC DNA]</scope>
    <source>
        <strain evidence="2 3">DSM 45668</strain>
    </source>
</reference>
<comment type="caution">
    <text evidence="2">The sequence shown here is derived from an EMBL/GenBank/DDBJ whole genome shotgun (WGS) entry which is preliminary data.</text>
</comment>